<dbReference type="PROSITE" id="PS51292">
    <property type="entry name" value="ZF_RING_CH"/>
    <property type="match status" value="1"/>
</dbReference>
<keyword evidence="5" id="KW-0812">Transmembrane</keyword>
<dbReference type="InterPro" id="IPR011016">
    <property type="entry name" value="Znf_RING-CH"/>
</dbReference>
<dbReference type="InterPro" id="IPR013083">
    <property type="entry name" value="Znf_RING/FYVE/PHD"/>
</dbReference>
<dbReference type="SMART" id="SM00212">
    <property type="entry name" value="UBCc"/>
    <property type="match status" value="1"/>
</dbReference>
<evidence type="ECO:0000256" key="5">
    <source>
        <dbReference type="SAM" id="Phobius"/>
    </source>
</evidence>
<keyword evidence="2" id="KW-0863">Zinc-finger</keyword>
<feature type="region of interest" description="Disordered" evidence="4">
    <location>
        <begin position="502"/>
        <end position="521"/>
    </location>
</feature>
<dbReference type="Pfam" id="PF00179">
    <property type="entry name" value="UQ_con"/>
    <property type="match status" value="1"/>
</dbReference>
<dbReference type="Gene3D" id="3.10.110.10">
    <property type="entry name" value="Ubiquitin Conjugating Enzyme"/>
    <property type="match status" value="1"/>
</dbReference>
<dbReference type="SUPFAM" id="SSF57850">
    <property type="entry name" value="RING/U-box"/>
    <property type="match status" value="1"/>
</dbReference>
<dbReference type="CDD" id="cd23799">
    <property type="entry name" value="UBCc_UBE2J"/>
    <property type="match status" value="1"/>
</dbReference>
<name>A0ABN9PUA4_9DINO</name>
<evidence type="ECO:0000256" key="1">
    <source>
        <dbReference type="ARBA" id="ARBA00022723"/>
    </source>
</evidence>
<keyword evidence="1" id="KW-0479">Metal-binding</keyword>
<gene>
    <name evidence="8" type="ORF">PCOR1329_LOCUS5063</name>
</gene>
<proteinExistence type="predicted"/>
<feature type="transmembrane region" description="Helical" evidence="5">
    <location>
        <begin position="444"/>
        <end position="465"/>
    </location>
</feature>
<evidence type="ECO:0000313" key="9">
    <source>
        <dbReference type="Proteomes" id="UP001189429"/>
    </source>
</evidence>
<keyword evidence="5" id="KW-0472">Membrane</keyword>
<keyword evidence="5" id="KW-1133">Transmembrane helix</keyword>
<feature type="transmembrane region" description="Helical" evidence="5">
    <location>
        <begin position="477"/>
        <end position="498"/>
    </location>
</feature>
<dbReference type="InterPro" id="IPR016135">
    <property type="entry name" value="UBQ-conjugating_enzyme/RWD"/>
</dbReference>
<evidence type="ECO:0000256" key="2">
    <source>
        <dbReference type="ARBA" id="ARBA00022771"/>
    </source>
</evidence>
<evidence type="ECO:0000259" key="7">
    <source>
        <dbReference type="PROSITE" id="PS51292"/>
    </source>
</evidence>
<dbReference type="Gene3D" id="3.30.40.10">
    <property type="entry name" value="Zinc/RING finger domain, C3HC4 (zinc finger)"/>
    <property type="match status" value="1"/>
</dbReference>
<protein>
    <submittedName>
        <fullName evidence="8">Uncharacterized protein</fullName>
    </submittedName>
</protein>
<sequence>MAQARGAPSAAPVSRPALARLRRELAEVRRAGNPQIAVSPSEDCMLEWHFALHSLPADTPYHGGCYHGQLHFPPEYPHAPPSIVMVTPSGRLHTGQRLCLSMTDFHPESWNPAWSVETILVGLLSFFTSDAETGFGSVSAPDGVRRELAAASWSANARDPEFAALFPELLAPPSQARPVAPEPAASPREEGPPAAPSPRLAPTECWICRCDTAEPLVWPCACRGSMGGVHPSCVEHWLHCQRRAGRGGAERPRCLVCGARYAARRQVRPGLLAFARHHLVKAGGHLIHCSVVVGLLVGVQEFMSPAAEGAVLPRPVRAVAAAAFPVFCLHKLAVLLVSLPPHRAPPRRRTARQFFVSEPAELARHVAEALTVVIVTGFGCMCGALHWAVFAPLAAAAAGVVLSASEAPPLALAQAAAATAVRLVVVLVALTVQACRRVARRPRGVAEAMHPLGAGPHVVASLVTIPGQSQAFSAETLRWLLTATAVMTMVTLTAIGVLQTSGHDDRTASGQSTAIPGRQTEKTCGVPVGHAELAGAALFSKYFGAMVMEGNLLKNMPG</sequence>
<dbReference type="InterPro" id="IPR050113">
    <property type="entry name" value="Ub_conjugating_enzyme"/>
</dbReference>
<feature type="domain" description="RING-CH-type" evidence="7">
    <location>
        <begin position="197"/>
        <end position="264"/>
    </location>
</feature>
<dbReference type="PANTHER" id="PTHR24067">
    <property type="entry name" value="UBIQUITIN-CONJUGATING ENZYME E2"/>
    <property type="match status" value="1"/>
</dbReference>
<dbReference type="SUPFAM" id="SSF54495">
    <property type="entry name" value="UBC-like"/>
    <property type="match status" value="1"/>
</dbReference>
<feature type="region of interest" description="Disordered" evidence="4">
    <location>
        <begin position="175"/>
        <end position="199"/>
    </location>
</feature>
<dbReference type="SMART" id="SM00744">
    <property type="entry name" value="RINGv"/>
    <property type="match status" value="1"/>
</dbReference>
<comment type="caution">
    <text evidence="8">The sequence shown here is derived from an EMBL/GenBank/DDBJ whole genome shotgun (WGS) entry which is preliminary data.</text>
</comment>
<organism evidence="8 9">
    <name type="scientific">Prorocentrum cordatum</name>
    <dbReference type="NCBI Taxonomy" id="2364126"/>
    <lineage>
        <taxon>Eukaryota</taxon>
        <taxon>Sar</taxon>
        <taxon>Alveolata</taxon>
        <taxon>Dinophyceae</taxon>
        <taxon>Prorocentrales</taxon>
        <taxon>Prorocentraceae</taxon>
        <taxon>Prorocentrum</taxon>
    </lineage>
</organism>
<dbReference type="Proteomes" id="UP001189429">
    <property type="component" value="Unassembled WGS sequence"/>
</dbReference>
<dbReference type="EMBL" id="CAUYUJ010001325">
    <property type="protein sequence ID" value="CAK0795374.1"/>
    <property type="molecule type" value="Genomic_DNA"/>
</dbReference>
<evidence type="ECO:0000256" key="3">
    <source>
        <dbReference type="ARBA" id="ARBA00022833"/>
    </source>
</evidence>
<evidence type="ECO:0000259" key="6">
    <source>
        <dbReference type="PROSITE" id="PS50127"/>
    </source>
</evidence>
<reference evidence="8" key="1">
    <citation type="submission" date="2023-10" db="EMBL/GenBank/DDBJ databases">
        <authorList>
            <person name="Chen Y."/>
            <person name="Shah S."/>
            <person name="Dougan E. K."/>
            <person name="Thang M."/>
            <person name="Chan C."/>
        </authorList>
    </citation>
    <scope>NUCLEOTIDE SEQUENCE [LARGE SCALE GENOMIC DNA]</scope>
</reference>
<feature type="transmembrane region" description="Helical" evidence="5">
    <location>
        <begin position="319"/>
        <end position="339"/>
    </location>
</feature>
<evidence type="ECO:0000313" key="8">
    <source>
        <dbReference type="EMBL" id="CAK0795374.1"/>
    </source>
</evidence>
<dbReference type="CDD" id="cd16495">
    <property type="entry name" value="RING_CH-C4HC3_MARCH"/>
    <property type="match status" value="1"/>
</dbReference>
<evidence type="ECO:0000256" key="4">
    <source>
        <dbReference type="SAM" id="MobiDB-lite"/>
    </source>
</evidence>
<feature type="domain" description="UBC core" evidence="6">
    <location>
        <begin position="16"/>
        <end position="175"/>
    </location>
</feature>
<keyword evidence="9" id="KW-1185">Reference proteome</keyword>
<keyword evidence="3" id="KW-0862">Zinc</keyword>
<accession>A0ABN9PUA4</accession>
<feature type="transmembrane region" description="Helical" evidence="5">
    <location>
        <begin position="410"/>
        <end position="432"/>
    </location>
</feature>
<feature type="transmembrane region" description="Helical" evidence="5">
    <location>
        <begin position="369"/>
        <end position="390"/>
    </location>
</feature>
<dbReference type="InterPro" id="IPR000608">
    <property type="entry name" value="UBC"/>
</dbReference>
<dbReference type="Pfam" id="PF12906">
    <property type="entry name" value="RINGv"/>
    <property type="match status" value="1"/>
</dbReference>
<dbReference type="PROSITE" id="PS50127">
    <property type="entry name" value="UBC_2"/>
    <property type="match status" value="1"/>
</dbReference>